<keyword evidence="3" id="KW-1185">Reference proteome</keyword>
<dbReference type="AlphaFoldDB" id="A0A087AI36"/>
<dbReference type="KEGG" id="bcho:BcFMB_05385"/>
<dbReference type="eggNOG" id="ENOG5033MZC">
    <property type="taxonomic scope" value="Bacteria"/>
</dbReference>
<organism evidence="2 3">
    <name type="scientific">Bifidobacterium choerinum</name>
    <dbReference type="NCBI Taxonomy" id="35760"/>
    <lineage>
        <taxon>Bacteria</taxon>
        <taxon>Bacillati</taxon>
        <taxon>Actinomycetota</taxon>
        <taxon>Actinomycetes</taxon>
        <taxon>Bifidobacteriales</taxon>
        <taxon>Bifidobacteriaceae</taxon>
        <taxon>Bifidobacterium</taxon>
    </lineage>
</organism>
<dbReference type="Proteomes" id="UP000028995">
    <property type="component" value="Unassembled WGS sequence"/>
</dbReference>
<reference evidence="1 4" key="2">
    <citation type="submission" date="2016-11" db="EMBL/GenBank/DDBJ databases">
        <title>complete genome sequence of Bifidobacterium choerinum strain FMB-1.</title>
        <authorList>
            <person name="Park C.-S."/>
            <person name="Jung D.-H."/>
            <person name="Choi D.-S."/>
        </authorList>
    </citation>
    <scope>NUCLEOTIDE SEQUENCE [LARGE SCALE GENOMIC DNA]</scope>
    <source>
        <strain evidence="1 4">FMB-1</strain>
    </source>
</reference>
<evidence type="ECO:0000313" key="1">
    <source>
        <dbReference type="EMBL" id="ATU20444.1"/>
    </source>
</evidence>
<proteinExistence type="predicted"/>
<reference evidence="2 3" key="1">
    <citation type="submission" date="2014-03" db="EMBL/GenBank/DDBJ databases">
        <title>Genomics of Bifidobacteria.</title>
        <authorList>
            <person name="Ventura M."/>
            <person name="Milani C."/>
            <person name="Lugli G.A."/>
        </authorList>
    </citation>
    <scope>NUCLEOTIDE SEQUENCE [LARGE SCALE GENOMIC DNA]</scope>
    <source>
        <strain evidence="2 3">LMG 10510</strain>
    </source>
</reference>
<dbReference type="EMBL" id="JGYU01000001">
    <property type="protein sequence ID" value="KFI58436.1"/>
    <property type="molecule type" value="Genomic_DNA"/>
</dbReference>
<gene>
    <name evidence="1" type="ORF">BcFMB_05385</name>
    <name evidence="2" type="ORF">BCHO_0482</name>
</gene>
<accession>A0A087AI36</accession>
<evidence type="ECO:0000313" key="4">
    <source>
        <dbReference type="Proteomes" id="UP000229907"/>
    </source>
</evidence>
<sequence length="152" mass="16924">MSLEHTHRYDDIVDLPHHRSRIHPAMPAAQRAAQFMPFAALTGYEEIIDDVARPRARRAELGEDAREELDRRLSALLARLDDMPHVEVTYFVAEHDGADVGEYRTVRGAVRGYDGAARRLSIDGSQDASIDARGDGRCEVSCADIVRIVVDA</sequence>
<evidence type="ECO:0000313" key="3">
    <source>
        <dbReference type="Proteomes" id="UP000028995"/>
    </source>
</evidence>
<evidence type="ECO:0000313" key="2">
    <source>
        <dbReference type="EMBL" id="KFI58436.1"/>
    </source>
</evidence>
<dbReference type="STRING" id="35760.BCHO_0482"/>
<dbReference type="Proteomes" id="UP000229907">
    <property type="component" value="Chromosome"/>
</dbReference>
<dbReference type="OrthoDB" id="361760at2"/>
<dbReference type="RefSeq" id="WP_024540745.1">
    <property type="nucleotide sequence ID" value="NZ_CP018044.1"/>
</dbReference>
<protein>
    <submittedName>
        <fullName evidence="2">YolD-like protein</fullName>
    </submittedName>
</protein>
<dbReference type="EMBL" id="CP018044">
    <property type="protein sequence ID" value="ATU20444.1"/>
    <property type="molecule type" value="Genomic_DNA"/>
</dbReference>
<name>A0A087AI36_9BIFI</name>